<keyword evidence="3" id="KW-0732">Signal</keyword>
<dbReference type="EMBL" id="JANPWZ010001081">
    <property type="protein sequence ID" value="KAJ3568964.1"/>
    <property type="molecule type" value="Genomic_DNA"/>
</dbReference>
<evidence type="ECO:0000256" key="3">
    <source>
        <dbReference type="SAM" id="SignalP"/>
    </source>
</evidence>
<feature type="region of interest" description="Disordered" evidence="1">
    <location>
        <begin position="122"/>
        <end position="159"/>
    </location>
</feature>
<evidence type="ECO:0008006" key="6">
    <source>
        <dbReference type="Google" id="ProtNLM"/>
    </source>
</evidence>
<keyword evidence="2" id="KW-1133">Transmembrane helix</keyword>
<dbReference type="VEuPathDB" id="FungiDB:F4678DRAFT_389231"/>
<comment type="caution">
    <text evidence="4">The sequence shown here is derived from an EMBL/GenBank/DDBJ whole genome shotgun (WGS) entry which is preliminary data.</text>
</comment>
<gene>
    <name evidence="4" type="ORF">NPX13_g6240</name>
</gene>
<reference evidence="4" key="1">
    <citation type="submission" date="2022-07" db="EMBL/GenBank/DDBJ databases">
        <title>Genome Sequence of Xylaria arbuscula.</title>
        <authorList>
            <person name="Buettner E."/>
        </authorList>
    </citation>
    <scope>NUCLEOTIDE SEQUENCE</scope>
    <source>
        <strain evidence="4">VT107</strain>
    </source>
</reference>
<accession>A0A9W8TLY0</accession>
<feature type="compositionally biased region" description="Polar residues" evidence="1">
    <location>
        <begin position="136"/>
        <end position="159"/>
    </location>
</feature>
<sequence>MRAAYLLLLGDIQITVMASFQTNFSRIAQHTDLLLEWEAVKATDYPLALHLSVFNVTDDQRVNTFEADIATELTGNSFLWNDLPSPLPFLPSATYELHLLRQVSLENPEPGAVITSSAPFNISSEIEGGDDDRGWQTATSEPASTPSKPANPNASEHSNNSTAIAAGLVVPFVVGISIFVLTRMQRRRKKILAERRKERQTLVID</sequence>
<evidence type="ECO:0000256" key="2">
    <source>
        <dbReference type="SAM" id="Phobius"/>
    </source>
</evidence>
<evidence type="ECO:0000313" key="4">
    <source>
        <dbReference type="EMBL" id="KAJ3568964.1"/>
    </source>
</evidence>
<dbReference type="Proteomes" id="UP001148614">
    <property type="component" value="Unassembled WGS sequence"/>
</dbReference>
<feature type="signal peptide" evidence="3">
    <location>
        <begin position="1"/>
        <end position="18"/>
    </location>
</feature>
<feature type="transmembrane region" description="Helical" evidence="2">
    <location>
        <begin position="163"/>
        <end position="182"/>
    </location>
</feature>
<keyword evidence="2" id="KW-0472">Membrane</keyword>
<protein>
    <recommendedName>
        <fullName evidence="6">Dystroglycan-type cadherin-like domain-containing protein</fullName>
    </recommendedName>
</protein>
<keyword evidence="2" id="KW-0812">Transmembrane</keyword>
<organism evidence="4 5">
    <name type="scientific">Xylaria arbuscula</name>
    <dbReference type="NCBI Taxonomy" id="114810"/>
    <lineage>
        <taxon>Eukaryota</taxon>
        <taxon>Fungi</taxon>
        <taxon>Dikarya</taxon>
        <taxon>Ascomycota</taxon>
        <taxon>Pezizomycotina</taxon>
        <taxon>Sordariomycetes</taxon>
        <taxon>Xylariomycetidae</taxon>
        <taxon>Xylariales</taxon>
        <taxon>Xylariaceae</taxon>
        <taxon>Xylaria</taxon>
    </lineage>
</organism>
<evidence type="ECO:0000256" key="1">
    <source>
        <dbReference type="SAM" id="MobiDB-lite"/>
    </source>
</evidence>
<evidence type="ECO:0000313" key="5">
    <source>
        <dbReference type="Proteomes" id="UP001148614"/>
    </source>
</evidence>
<name>A0A9W8TLY0_9PEZI</name>
<dbReference type="AlphaFoldDB" id="A0A9W8TLY0"/>
<proteinExistence type="predicted"/>
<feature type="chain" id="PRO_5040785184" description="Dystroglycan-type cadherin-like domain-containing protein" evidence="3">
    <location>
        <begin position="19"/>
        <end position="205"/>
    </location>
</feature>
<keyword evidence="5" id="KW-1185">Reference proteome</keyword>